<dbReference type="SUPFAM" id="SSF56281">
    <property type="entry name" value="Metallo-hydrolase/oxidoreductase"/>
    <property type="match status" value="1"/>
</dbReference>
<dbReference type="PANTHER" id="PTHR46018">
    <property type="entry name" value="ZINC PHOSPHODIESTERASE ELAC PROTEIN 1"/>
    <property type="match status" value="1"/>
</dbReference>
<dbReference type="GO" id="GO:0005634">
    <property type="term" value="C:nucleus"/>
    <property type="evidence" value="ECO:0007669"/>
    <property type="project" value="TreeGrafter"/>
</dbReference>
<dbReference type="Pfam" id="PF13855">
    <property type="entry name" value="LRR_8"/>
    <property type="match status" value="2"/>
</dbReference>
<dbReference type="Gene3D" id="3.60.15.10">
    <property type="entry name" value="Ribonuclease Z/Hydroxyacylglutathione hydrolase-like"/>
    <property type="match status" value="1"/>
</dbReference>
<evidence type="ECO:0000259" key="5">
    <source>
        <dbReference type="PROSITE" id="PS50010"/>
    </source>
</evidence>
<keyword evidence="2" id="KW-0677">Repeat</keyword>
<name>A0AAD5UA43_9FUNG</name>
<dbReference type="SMART" id="SM00325">
    <property type="entry name" value="RhoGEF"/>
    <property type="match status" value="1"/>
</dbReference>
<keyword evidence="4" id="KW-1133">Transmembrane helix</keyword>
<dbReference type="Proteomes" id="UP001210925">
    <property type="component" value="Unassembled WGS sequence"/>
</dbReference>
<evidence type="ECO:0000313" key="7">
    <source>
        <dbReference type="Proteomes" id="UP001210925"/>
    </source>
</evidence>
<feature type="compositionally biased region" description="Basic and acidic residues" evidence="3">
    <location>
        <begin position="378"/>
        <end position="394"/>
    </location>
</feature>
<keyword evidence="7" id="KW-1185">Reference proteome</keyword>
<accession>A0AAD5UA43</accession>
<dbReference type="InterPro" id="IPR003591">
    <property type="entry name" value="Leu-rich_rpt_typical-subtyp"/>
</dbReference>
<dbReference type="GO" id="GO:0005085">
    <property type="term" value="F:guanyl-nucleotide exchange factor activity"/>
    <property type="evidence" value="ECO:0007669"/>
    <property type="project" value="InterPro"/>
</dbReference>
<feature type="domain" description="DH" evidence="5">
    <location>
        <begin position="659"/>
        <end position="864"/>
    </location>
</feature>
<organism evidence="6 7">
    <name type="scientific">Boothiomyces macroporosus</name>
    <dbReference type="NCBI Taxonomy" id="261099"/>
    <lineage>
        <taxon>Eukaryota</taxon>
        <taxon>Fungi</taxon>
        <taxon>Fungi incertae sedis</taxon>
        <taxon>Chytridiomycota</taxon>
        <taxon>Chytridiomycota incertae sedis</taxon>
        <taxon>Chytridiomycetes</taxon>
        <taxon>Rhizophydiales</taxon>
        <taxon>Terramycetaceae</taxon>
        <taxon>Boothiomyces</taxon>
    </lineage>
</organism>
<feature type="transmembrane region" description="Helical" evidence="4">
    <location>
        <begin position="6"/>
        <end position="27"/>
    </location>
</feature>
<dbReference type="PANTHER" id="PTHR46018:SF2">
    <property type="entry name" value="ZINC PHOSPHODIESTERASE ELAC PROTEIN 1"/>
    <property type="match status" value="1"/>
</dbReference>
<dbReference type="InterPro" id="IPR032675">
    <property type="entry name" value="LRR_dom_sf"/>
</dbReference>
<dbReference type="CDD" id="cd00160">
    <property type="entry name" value="RhoGEF"/>
    <property type="match status" value="1"/>
</dbReference>
<dbReference type="InterPro" id="IPR001611">
    <property type="entry name" value="Leu-rich_rpt"/>
</dbReference>
<reference evidence="6" key="1">
    <citation type="submission" date="2020-05" db="EMBL/GenBank/DDBJ databases">
        <title>Phylogenomic resolution of chytrid fungi.</title>
        <authorList>
            <person name="Stajich J.E."/>
            <person name="Amses K."/>
            <person name="Simmons R."/>
            <person name="Seto K."/>
            <person name="Myers J."/>
            <person name="Bonds A."/>
            <person name="Quandt C.A."/>
            <person name="Barry K."/>
            <person name="Liu P."/>
            <person name="Grigoriev I."/>
            <person name="Longcore J.E."/>
            <person name="James T.Y."/>
        </authorList>
    </citation>
    <scope>NUCLEOTIDE SEQUENCE</scope>
    <source>
        <strain evidence="6">PLAUS21</strain>
    </source>
</reference>
<dbReference type="Pfam" id="PF00621">
    <property type="entry name" value="RhoGEF"/>
    <property type="match status" value="1"/>
</dbReference>
<dbReference type="InterPro" id="IPR036866">
    <property type="entry name" value="RibonucZ/Hydroxyglut_hydro"/>
</dbReference>
<keyword evidence="4" id="KW-0812">Transmembrane</keyword>
<sequence>MDNSGFLLQHCGLLIIVTIIYSTFKLLDSSQIRKNRAPSDLARIDTVVLTKSKESNDKPDVLAEHEMESKRTLETKINTGALETKKPMLKTITKEPTSNQTETTVKLSVRERILQLEKERETISAKKEYLKKIGAAAKPTISIAKVETIVNHTIEPEIIEDAISSQKDTVEKQPLHMPVKLDLPKDEPQAKEIQDIQIPEIVLSSPELSLMDSLSKTVSFDKDIKDTIHKEFEEKSDVDFSGTNESASDDEPEVLIEKTRTTISLDSYKPQLKNSLFDAISADLDLSFTEKKEDEYPQPKPEIESEPFTRKLTLSYFRKGIDLSFDDFDHLNSKRDSIDSTLTVSELAGSTLDLNEHSIDKSETVIEKSDSFDTIVEKERPISPEQEPRQRASNRDSAISVTVPKKEVEHKFVDLSMQNLAQLPFKTNLYHNVTHLRLDQNMLTTIPGHSMKHLRYLKILNLAHNLLEFLPPDIAMLNHLENLFLNNNRLVELPNEFKYLKRLKICSLGYNQLHSLDPSVFINMKSLVSLDLCYNQLSILPTSIGHLSYLQELNLLGNPFNPLFDPVVSPLNKSMKENYSNYQSSIWNNAEAQKQKKKMVHLSQPSQGYLERLQGFLMDIYDLQTQKPIVKQSPQPEFVPPEYILSRIQTQHYSQQLVKRERVVQEILETEKTYVEQLQIMYDLYYVPMVESKNFPSHLINLLFGNIENILKFHQRYLLIDLRTILPCLTKLSQSPGQTLGDFFSQISRNLIIYSAFMNNYDHSELVIQTFLGKPNPSYLQSWLCISDSLITSFQYHMEHAKASERHSQINLSSYLILPIQRLPRYKLLLTSLMERTPEDHPDYHHLKKALEDIHNMVEKCNELKRVWDQQQSTLSLLAKVKMTPKLATFFFKDISPSRRMLFYSQSFLVLKYLKKGFDREQLNPLVLVSNKKPQIRFQQFDIFTEYKFKPSKDQSSSKVARLVEQGGPISRYDVPFILANGDWKLAGCFPLNEHSKISATPIQVMNESRESIMRVYGPQGTRKYLRDALKSTYCRLGVHYVVHELLANKVQVEKEELHPEEMQPVDIYKTEGVWLIDDISHTVPSIGYVIKEPNTKGKLRMQELEPLLLNHKQDFIDIGIPNPKFLLPKFKSGTPIEIPNILKIDPKDYVDPDIIGRKVVVLGDCNNADEIKAIATDCTILIHEATNAFLAGDEGTRESVKETTISHGHSTPEMAGAFAKSINAKILILNHFSSRYRGDLSEESLKIMQEIRQLAVDEFNESVYCAYDYFCFDIP</sequence>
<dbReference type="InterPro" id="IPR000219">
    <property type="entry name" value="DH_dom"/>
</dbReference>
<dbReference type="AlphaFoldDB" id="A0AAD5UA43"/>
<evidence type="ECO:0000313" key="6">
    <source>
        <dbReference type="EMBL" id="KAJ3252276.1"/>
    </source>
</evidence>
<feature type="non-terminal residue" evidence="6">
    <location>
        <position position="1"/>
    </location>
</feature>
<dbReference type="PROSITE" id="PS50010">
    <property type="entry name" value="DH_2"/>
    <property type="match status" value="1"/>
</dbReference>
<keyword evidence="1" id="KW-0433">Leucine-rich repeat</keyword>
<dbReference type="PROSITE" id="PS51450">
    <property type="entry name" value="LRR"/>
    <property type="match status" value="1"/>
</dbReference>
<dbReference type="SUPFAM" id="SSF52058">
    <property type="entry name" value="L domain-like"/>
    <property type="match status" value="1"/>
</dbReference>
<evidence type="ECO:0000256" key="1">
    <source>
        <dbReference type="ARBA" id="ARBA00022614"/>
    </source>
</evidence>
<dbReference type="SMART" id="SM00369">
    <property type="entry name" value="LRR_TYP"/>
    <property type="match status" value="5"/>
</dbReference>
<feature type="region of interest" description="Disordered" evidence="3">
    <location>
        <begin position="378"/>
        <end position="398"/>
    </location>
</feature>
<dbReference type="GO" id="GO:0042781">
    <property type="term" value="F:3'-tRNA processing endoribonuclease activity"/>
    <property type="evidence" value="ECO:0007669"/>
    <property type="project" value="TreeGrafter"/>
</dbReference>
<evidence type="ECO:0000256" key="2">
    <source>
        <dbReference type="ARBA" id="ARBA00022737"/>
    </source>
</evidence>
<evidence type="ECO:0000256" key="3">
    <source>
        <dbReference type="SAM" id="MobiDB-lite"/>
    </source>
</evidence>
<dbReference type="SUPFAM" id="SSF48065">
    <property type="entry name" value="DBL homology domain (DH-domain)"/>
    <property type="match status" value="1"/>
</dbReference>
<keyword evidence="4" id="KW-0472">Membrane</keyword>
<dbReference type="Gene3D" id="3.80.10.10">
    <property type="entry name" value="Ribonuclease Inhibitor"/>
    <property type="match status" value="1"/>
</dbReference>
<protein>
    <recommendedName>
        <fullName evidence="5">DH domain-containing protein</fullName>
    </recommendedName>
</protein>
<dbReference type="InterPro" id="IPR035899">
    <property type="entry name" value="DBL_dom_sf"/>
</dbReference>
<evidence type="ECO:0000256" key="4">
    <source>
        <dbReference type="SAM" id="Phobius"/>
    </source>
</evidence>
<dbReference type="Gene3D" id="1.20.900.10">
    <property type="entry name" value="Dbl homology (DH) domain"/>
    <property type="match status" value="1"/>
</dbReference>
<gene>
    <name evidence="6" type="ORF">HK103_001646</name>
</gene>
<comment type="caution">
    <text evidence="6">The sequence shown here is derived from an EMBL/GenBank/DDBJ whole genome shotgun (WGS) entry which is preliminary data.</text>
</comment>
<proteinExistence type="predicted"/>
<dbReference type="EMBL" id="JADGKB010000147">
    <property type="protein sequence ID" value="KAJ3252276.1"/>
    <property type="molecule type" value="Genomic_DNA"/>
</dbReference>